<evidence type="ECO:0000256" key="1">
    <source>
        <dbReference type="SAM" id="MobiDB-lite"/>
    </source>
</evidence>
<dbReference type="AlphaFoldDB" id="A0AAU7CJA2"/>
<evidence type="ECO:0000313" key="5">
    <source>
        <dbReference type="EMBL" id="XBH05120.1"/>
    </source>
</evidence>
<dbReference type="PANTHER" id="PTHR35889:SF3">
    <property type="entry name" value="F-BOX DOMAIN-CONTAINING PROTEIN"/>
    <property type="match status" value="1"/>
</dbReference>
<dbReference type="Pfam" id="PF07587">
    <property type="entry name" value="PSD1"/>
    <property type="match status" value="1"/>
</dbReference>
<dbReference type="EMBL" id="CP155447">
    <property type="protein sequence ID" value="XBH05120.1"/>
    <property type="molecule type" value="Genomic_DNA"/>
</dbReference>
<feature type="domain" description="DUF1553" evidence="3">
    <location>
        <begin position="576"/>
        <end position="812"/>
    </location>
</feature>
<reference evidence="5" key="1">
    <citation type="submission" date="2024-05" db="EMBL/GenBank/DDBJ databases">
        <title>Planctomycetes of the genus Singulisphaera possess chitinolytic capabilities.</title>
        <authorList>
            <person name="Ivanova A."/>
        </authorList>
    </citation>
    <scope>NUCLEOTIDE SEQUENCE</scope>
    <source>
        <strain evidence="5">Ch08T</strain>
    </source>
</reference>
<dbReference type="InterPro" id="IPR011429">
    <property type="entry name" value="Cyt_c_Planctomycete-type"/>
</dbReference>
<dbReference type="Pfam" id="PF07583">
    <property type="entry name" value="PSCyt2"/>
    <property type="match status" value="1"/>
</dbReference>
<sequence length="869" mass="96532">MDEARSSGPLTTLPVEAIRPQRWWLRVALATAATVTGIATDGLAKPGEPTPEQVKFFETEVRPLLAASCLKCHGPEKQKGGLRLDSKAAILAGGESGPAVVSGKPGESLLVEAINYDGPEMPPSGKLGTPERETLTKWIEMGLPWPATDPGAAASTPTKAAKSKITDEDRAFWSFQPLRRPDVPSTADGGWARNAIDQFIFARLNAEGLTPAPQEDREILIRRLTFDLWGLPPAPTEVDAFLADKSDNAYETLIDRLLASPRYGERWGRHWLDLVRYAESDGYRADGYRPDAWRYRDYVIKAFNEDRPYNRFVTEQLAGDELDPSDPELKIAVGYYRLGTYEYNQRDVPGQWSAIVNDITDVTGDVFLGLGMGCARCHDHKFDPILQKDYYRLQAFFTPILPRNDLNLATTREWETYQEKLAIWEAKTVETRAAIAALERPYRDSIAKVAIGRFPAELQAMINKPQAERTPLEEQLASLAYRQVTHEYDLIADKLKKSKDKDAWTALQKQLAEHARDRPKAPGQVLTATDVGPNAPPTLIPGDRKKEAIDPGFLTLLDPAPATIKSVSAAPNSTGRRTALANWLTRPDNPLSTRVAVNRIWQYHFGRGLVATSSDFGRLGERPSHPELLDWLTTEFVARGWSLKQMHRLILTSATYRQSASHPDADLARRKDPENRLHWHRLTRRLDVEPIRDAMLAVSGELDLAIGGPAVEADQPRRTVYSQVKRNKRDPLGEAFDAPDGSITTPQRDATVTAIQALLMINGSWTLDRAKAFATRLQKEAGDDEARVELAYRLAFGRKPGPAEQAEALAFLHHQTKAADPEPLPKAEVADGEGADCKPGESESTEIDPTAWADFCHALLNASEFLYID</sequence>
<dbReference type="InterPro" id="IPR022655">
    <property type="entry name" value="DUF1553"/>
</dbReference>
<dbReference type="Pfam" id="PF07635">
    <property type="entry name" value="PSCyt1"/>
    <property type="match status" value="1"/>
</dbReference>
<organism evidence="5">
    <name type="scientific">Singulisphaera sp. Ch08</name>
    <dbReference type="NCBI Taxonomy" id="3120278"/>
    <lineage>
        <taxon>Bacteria</taxon>
        <taxon>Pseudomonadati</taxon>
        <taxon>Planctomycetota</taxon>
        <taxon>Planctomycetia</taxon>
        <taxon>Isosphaerales</taxon>
        <taxon>Isosphaeraceae</taxon>
        <taxon>Singulisphaera</taxon>
    </lineage>
</organism>
<accession>A0AAU7CJA2</accession>
<evidence type="ECO:0000259" key="2">
    <source>
        <dbReference type="Pfam" id="PF07583"/>
    </source>
</evidence>
<evidence type="ECO:0000259" key="4">
    <source>
        <dbReference type="Pfam" id="PF07635"/>
    </source>
</evidence>
<feature type="region of interest" description="Disordered" evidence="1">
    <location>
        <begin position="512"/>
        <end position="544"/>
    </location>
</feature>
<evidence type="ECO:0000259" key="3">
    <source>
        <dbReference type="Pfam" id="PF07587"/>
    </source>
</evidence>
<proteinExistence type="predicted"/>
<dbReference type="RefSeq" id="WP_406697920.1">
    <property type="nucleotide sequence ID" value="NZ_CP155447.1"/>
</dbReference>
<gene>
    <name evidence="5" type="ORF">V5E97_03620</name>
</gene>
<feature type="domain" description="DUF1549" evidence="2">
    <location>
        <begin position="196"/>
        <end position="399"/>
    </location>
</feature>
<dbReference type="PANTHER" id="PTHR35889">
    <property type="entry name" value="CYCLOINULO-OLIGOSACCHARIDE FRUCTANOTRANSFERASE-RELATED"/>
    <property type="match status" value="1"/>
</dbReference>
<dbReference type="InterPro" id="IPR011444">
    <property type="entry name" value="DUF1549"/>
</dbReference>
<name>A0AAU7CJA2_9BACT</name>
<feature type="domain" description="Cytochrome C Planctomycete-type" evidence="4">
    <location>
        <begin position="69"/>
        <end position="125"/>
    </location>
</feature>
<protein>
    <submittedName>
        <fullName evidence="5">PSD1 and planctomycete cytochrome C domain-containing protein</fullName>
    </submittedName>
</protein>